<gene>
    <name evidence="1" type="ORF">GOP47_0013266</name>
</gene>
<accession>A0A9D4UNE7</accession>
<keyword evidence="2" id="KW-1185">Reference proteome</keyword>
<reference evidence="1" key="1">
    <citation type="submission" date="2021-01" db="EMBL/GenBank/DDBJ databases">
        <title>Adiantum capillus-veneris genome.</title>
        <authorList>
            <person name="Fang Y."/>
            <person name="Liao Q."/>
        </authorList>
    </citation>
    <scope>NUCLEOTIDE SEQUENCE</scope>
    <source>
        <strain evidence="1">H3</strain>
        <tissue evidence="1">Leaf</tissue>
    </source>
</reference>
<proteinExistence type="predicted"/>
<evidence type="ECO:0000313" key="2">
    <source>
        <dbReference type="Proteomes" id="UP000886520"/>
    </source>
</evidence>
<dbReference type="AlphaFoldDB" id="A0A9D4UNE7"/>
<dbReference type="EMBL" id="JABFUD020000013">
    <property type="protein sequence ID" value="KAI5071015.1"/>
    <property type="molecule type" value="Genomic_DNA"/>
</dbReference>
<sequence length="201" mass="22618">MNAGLEATFIERASSLCILDSDKSKQLLCEEWNCNRPNADAELDVPIGLPPQAWNLKLEMKSEDLQKKSVKSCTGRNHAPRVESCNESSIDSNGYQSFKGPVDLDIPFVMDIEECKDFSRQEGNFLDSFSLEEAISFLDNCESLPLALQFSKRLTYVSEHAWSSLILGLAEAGQLHVALTFYQRMQENEALKLSETMEKEV</sequence>
<protein>
    <submittedName>
        <fullName evidence="1">Uncharacterized protein</fullName>
    </submittedName>
</protein>
<name>A0A9D4UNE7_ADICA</name>
<organism evidence="1 2">
    <name type="scientific">Adiantum capillus-veneris</name>
    <name type="common">Maidenhair fern</name>
    <dbReference type="NCBI Taxonomy" id="13818"/>
    <lineage>
        <taxon>Eukaryota</taxon>
        <taxon>Viridiplantae</taxon>
        <taxon>Streptophyta</taxon>
        <taxon>Embryophyta</taxon>
        <taxon>Tracheophyta</taxon>
        <taxon>Polypodiopsida</taxon>
        <taxon>Polypodiidae</taxon>
        <taxon>Polypodiales</taxon>
        <taxon>Pteridineae</taxon>
        <taxon>Pteridaceae</taxon>
        <taxon>Vittarioideae</taxon>
        <taxon>Adiantum</taxon>
    </lineage>
</organism>
<dbReference type="Proteomes" id="UP000886520">
    <property type="component" value="Chromosome 13"/>
</dbReference>
<dbReference type="InterPro" id="IPR002885">
    <property type="entry name" value="PPR_rpt"/>
</dbReference>
<dbReference type="NCBIfam" id="TIGR00756">
    <property type="entry name" value="PPR"/>
    <property type="match status" value="1"/>
</dbReference>
<comment type="caution">
    <text evidence="1">The sequence shown here is derived from an EMBL/GenBank/DDBJ whole genome shotgun (WGS) entry which is preliminary data.</text>
</comment>
<evidence type="ECO:0000313" key="1">
    <source>
        <dbReference type="EMBL" id="KAI5071015.1"/>
    </source>
</evidence>